<feature type="domain" description="HTH marR-type" evidence="4">
    <location>
        <begin position="3"/>
        <end position="137"/>
    </location>
</feature>
<evidence type="ECO:0000256" key="3">
    <source>
        <dbReference type="ARBA" id="ARBA00023163"/>
    </source>
</evidence>
<dbReference type="GO" id="GO:0003677">
    <property type="term" value="F:DNA binding"/>
    <property type="evidence" value="ECO:0007669"/>
    <property type="project" value="UniProtKB-KW"/>
</dbReference>
<dbReference type="PROSITE" id="PS01117">
    <property type="entry name" value="HTH_MARR_1"/>
    <property type="match status" value="1"/>
</dbReference>
<dbReference type="EMBL" id="CCEH01000004">
    <property type="protein sequence ID" value="CDR27547.1"/>
    <property type="molecule type" value="Genomic_DNA"/>
</dbReference>
<dbReference type="InterPro" id="IPR023187">
    <property type="entry name" value="Tscrpt_reg_MarR-type_CS"/>
</dbReference>
<keyword evidence="3" id="KW-0804">Transcription</keyword>
<protein>
    <submittedName>
        <fullName evidence="5">MarR family regulatory protein</fullName>
    </submittedName>
</protein>
<dbReference type="SMART" id="SM00347">
    <property type="entry name" value="HTH_MARR"/>
    <property type="match status" value="1"/>
</dbReference>
<gene>
    <name evidence="5" type="ORF">ERS140147_00652</name>
</gene>
<sequence length="151" mass="17494">MLAHEFFNSFISVYRPYLKLAEPILDKHNIYYGQWLILRDIAKHQPTTLIDISHRRAIEKPTARKTLKVLIENELILVENSLEDKRQKFLSLTAKGNELYGAVCDDIQILQQSIIDKTDISTTQMTETVNTMHQIHETLLKEASKNESSIK</sequence>
<keyword evidence="2" id="KW-0238">DNA-binding</keyword>
<dbReference type="InterPro" id="IPR039422">
    <property type="entry name" value="MarR/SlyA-like"/>
</dbReference>
<accession>A0A077UU13</accession>
<dbReference type="PANTHER" id="PTHR33164:SF44">
    <property type="entry name" value="TRANSCRIPTIONAL REGULATORY PROTEIN"/>
    <property type="match status" value="1"/>
</dbReference>
<dbReference type="InterPro" id="IPR000835">
    <property type="entry name" value="HTH_MarR-typ"/>
</dbReference>
<keyword evidence="1" id="KW-0805">Transcription regulation</keyword>
<dbReference type="RefSeq" id="WP_047529629.1">
    <property type="nucleotide sequence ID" value="NZ_CCEH01000004.1"/>
</dbReference>
<evidence type="ECO:0000259" key="4">
    <source>
        <dbReference type="PROSITE" id="PS50995"/>
    </source>
</evidence>
<dbReference type="PANTHER" id="PTHR33164">
    <property type="entry name" value="TRANSCRIPTIONAL REGULATOR, MARR FAMILY"/>
    <property type="match status" value="1"/>
</dbReference>
<organism evidence="5 6">
    <name type="scientific">Staphylococcus schweitzeri</name>
    <dbReference type="NCBI Taxonomy" id="1654388"/>
    <lineage>
        <taxon>Bacteria</taxon>
        <taxon>Bacillati</taxon>
        <taxon>Bacillota</taxon>
        <taxon>Bacilli</taxon>
        <taxon>Bacillales</taxon>
        <taxon>Staphylococcaceae</taxon>
        <taxon>Staphylococcus</taxon>
    </lineage>
</organism>
<dbReference type="Pfam" id="PF01047">
    <property type="entry name" value="MarR"/>
    <property type="match status" value="1"/>
</dbReference>
<evidence type="ECO:0000256" key="2">
    <source>
        <dbReference type="ARBA" id="ARBA00023125"/>
    </source>
</evidence>
<dbReference type="InterPro" id="IPR036388">
    <property type="entry name" value="WH-like_DNA-bd_sf"/>
</dbReference>
<dbReference type="GO" id="GO:0006950">
    <property type="term" value="P:response to stress"/>
    <property type="evidence" value="ECO:0007669"/>
    <property type="project" value="TreeGrafter"/>
</dbReference>
<dbReference type="Proteomes" id="UP000044616">
    <property type="component" value="Unassembled WGS sequence"/>
</dbReference>
<evidence type="ECO:0000313" key="6">
    <source>
        <dbReference type="Proteomes" id="UP000044616"/>
    </source>
</evidence>
<dbReference type="InterPro" id="IPR036390">
    <property type="entry name" value="WH_DNA-bd_sf"/>
</dbReference>
<dbReference type="PROSITE" id="PS50995">
    <property type="entry name" value="HTH_MARR_2"/>
    <property type="match status" value="1"/>
</dbReference>
<proteinExistence type="predicted"/>
<evidence type="ECO:0000256" key="1">
    <source>
        <dbReference type="ARBA" id="ARBA00023015"/>
    </source>
</evidence>
<dbReference type="GO" id="GO:0003700">
    <property type="term" value="F:DNA-binding transcription factor activity"/>
    <property type="evidence" value="ECO:0007669"/>
    <property type="project" value="InterPro"/>
</dbReference>
<evidence type="ECO:0000313" key="5">
    <source>
        <dbReference type="EMBL" id="CDR27547.1"/>
    </source>
</evidence>
<name>A0A077UU13_9STAP</name>
<dbReference type="Gene3D" id="1.10.10.10">
    <property type="entry name" value="Winged helix-like DNA-binding domain superfamily/Winged helix DNA-binding domain"/>
    <property type="match status" value="1"/>
</dbReference>
<dbReference type="AlphaFoldDB" id="A0A077UU13"/>
<reference evidence="5 6" key="1">
    <citation type="submission" date="2014-05" db="EMBL/GenBank/DDBJ databases">
        <authorList>
            <person name="Aslett A.Martin."/>
            <person name="De Silva Nishadi"/>
        </authorList>
    </citation>
    <scope>NUCLEOTIDE SEQUENCE [LARGE SCALE GENOMIC DNA]</scope>
</reference>
<dbReference type="SUPFAM" id="SSF46785">
    <property type="entry name" value="Winged helix' DNA-binding domain"/>
    <property type="match status" value="1"/>
</dbReference>